<proteinExistence type="predicted"/>
<keyword evidence="2" id="KW-1185">Reference proteome</keyword>
<evidence type="ECO:0000313" key="1">
    <source>
        <dbReference type="EMBL" id="RXH99979.1"/>
    </source>
</evidence>
<sequence length="130" mass="13888">MASSAASSLSVTASSNSPSKRLLFDRRYGWVIDDLKDPSEEALAGGRGMFCILPLAKTLIKMASHSINGAANSAVKAFERPDLLSPQQLQAGLYNELHKIKSSLVKPELNHLLLKGNLSSKEASCSSSKS</sequence>
<dbReference type="STRING" id="3750.A0A498JVP5"/>
<evidence type="ECO:0000313" key="2">
    <source>
        <dbReference type="Proteomes" id="UP000290289"/>
    </source>
</evidence>
<dbReference type="PANTHER" id="PTHR48204:SF1">
    <property type="entry name" value="OS07G0265100 PROTEIN"/>
    <property type="match status" value="1"/>
</dbReference>
<dbReference type="Proteomes" id="UP000290289">
    <property type="component" value="Chromosome 5"/>
</dbReference>
<protein>
    <submittedName>
        <fullName evidence="1">Uncharacterized protein</fullName>
    </submittedName>
</protein>
<accession>A0A498JVP5</accession>
<dbReference type="SMR" id="A0A498JVP5"/>
<dbReference type="EMBL" id="RDQH01000331">
    <property type="protein sequence ID" value="RXH99979.1"/>
    <property type="molecule type" value="Genomic_DNA"/>
</dbReference>
<reference evidence="1 2" key="1">
    <citation type="submission" date="2018-10" db="EMBL/GenBank/DDBJ databases">
        <title>A high-quality apple genome assembly.</title>
        <authorList>
            <person name="Hu J."/>
        </authorList>
    </citation>
    <scope>NUCLEOTIDE SEQUENCE [LARGE SCALE GENOMIC DNA]</scope>
    <source>
        <strain evidence="2">cv. HFTH1</strain>
        <tissue evidence="1">Young leaf</tissue>
    </source>
</reference>
<dbReference type="AlphaFoldDB" id="A0A498JVP5"/>
<organism evidence="1 2">
    <name type="scientific">Malus domestica</name>
    <name type="common">Apple</name>
    <name type="synonym">Pyrus malus</name>
    <dbReference type="NCBI Taxonomy" id="3750"/>
    <lineage>
        <taxon>Eukaryota</taxon>
        <taxon>Viridiplantae</taxon>
        <taxon>Streptophyta</taxon>
        <taxon>Embryophyta</taxon>
        <taxon>Tracheophyta</taxon>
        <taxon>Spermatophyta</taxon>
        <taxon>Magnoliopsida</taxon>
        <taxon>eudicotyledons</taxon>
        <taxon>Gunneridae</taxon>
        <taxon>Pentapetalae</taxon>
        <taxon>rosids</taxon>
        <taxon>fabids</taxon>
        <taxon>Rosales</taxon>
        <taxon>Rosaceae</taxon>
        <taxon>Amygdaloideae</taxon>
        <taxon>Maleae</taxon>
        <taxon>Malus</taxon>
    </lineage>
</organism>
<dbReference type="Gramene" id="mRNA:MD05G0003100">
    <property type="protein sequence ID" value="mRNA:MD05G0003100"/>
    <property type="gene ID" value="MD05G0003100"/>
</dbReference>
<dbReference type="PANTHER" id="PTHR48204">
    <property type="entry name" value="OS07G0265100 PROTEIN"/>
    <property type="match status" value="1"/>
</dbReference>
<comment type="caution">
    <text evidence="1">The sequence shown here is derived from an EMBL/GenBank/DDBJ whole genome shotgun (WGS) entry which is preliminary data.</text>
</comment>
<gene>
    <name evidence="1" type="ORF">DVH24_030470</name>
</gene>
<name>A0A498JVP5_MALDO</name>